<evidence type="ECO:0000313" key="2">
    <source>
        <dbReference type="Proteomes" id="UP000244005"/>
    </source>
</evidence>
<reference evidence="2" key="1">
    <citation type="journal article" date="2017" name="Cell">
        <title>Insights into land plant evolution garnered from the Marchantia polymorpha genome.</title>
        <authorList>
            <person name="Bowman J.L."/>
            <person name="Kohchi T."/>
            <person name="Yamato K.T."/>
            <person name="Jenkins J."/>
            <person name="Shu S."/>
            <person name="Ishizaki K."/>
            <person name="Yamaoka S."/>
            <person name="Nishihama R."/>
            <person name="Nakamura Y."/>
            <person name="Berger F."/>
            <person name="Adam C."/>
            <person name="Aki S.S."/>
            <person name="Althoff F."/>
            <person name="Araki T."/>
            <person name="Arteaga-Vazquez M.A."/>
            <person name="Balasubrmanian S."/>
            <person name="Barry K."/>
            <person name="Bauer D."/>
            <person name="Boehm C.R."/>
            <person name="Briginshaw L."/>
            <person name="Caballero-Perez J."/>
            <person name="Catarino B."/>
            <person name="Chen F."/>
            <person name="Chiyoda S."/>
            <person name="Chovatia M."/>
            <person name="Davies K.M."/>
            <person name="Delmans M."/>
            <person name="Demura T."/>
            <person name="Dierschke T."/>
            <person name="Dolan L."/>
            <person name="Dorantes-Acosta A.E."/>
            <person name="Eklund D.M."/>
            <person name="Florent S.N."/>
            <person name="Flores-Sandoval E."/>
            <person name="Fujiyama A."/>
            <person name="Fukuzawa H."/>
            <person name="Galik B."/>
            <person name="Grimanelli D."/>
            <person name="Grimwood J."/>
            <person name="Grossniklaus U."/>
            <person name="Hamada T."/>
            <person name="Haseloff J."/>
            <person name="Hetherington A.J."/>
            <person name="Higo A."/>
            <person name="Hirakawa Y."/>
            <person name="Hundley H.N."/>
            <person name="Ikeda Y."/>
            <person name="Inoue K."/>
            <person name="Inoue S.I."/>
            <person name="Ishida S."/>
            <person name="Jia Q."/>
            <person name="Kakita M."/>
            <person name="Kanazawa T."/>
            <person name="Kawai Y."/>
            <person name="Kawashima T."/>
            <person name="Kennedy M."/>
            <person name="Kinose K."/>
            <person name="Kinoshita T."/>
            <person name="Kohara Y."/>
            <person name="Koide E."/>
            <person name="Komatsu K."/>
            <person name="Kopischke S."/>
            <person name="Kubo M."/>
            <person name="Kyozuka J."/>
            <person name="Lagercrantz U."/>
            <person name="Lin S.S."/>
            <person name="Lindquist E."/>
            <person name="Lipzen A.M."/>
            <person name="Lu C.W."/>
            <person name="De Luna E."/>
            <person name="Martienssen R.A."/>
            <person name="Minamino N."/>
            <person name="Mizutani M."/>
            <person name="Mizutani M."/>
            <person name="Mochizuki N."/>
            <person name="Monte I."/>
            <person name="Mosher R."/>
            <person name="Nagasaki H."/>
            <person name="Nakagami H."/>
            <person name="Naramoto S."/>
            <person name="Nishitani K."/>
            <person name="Ohtani M."/>
            <person name="Okamoto T."/>
            <person name="Okumura M."/>
            <person name="Phillips J."/>
            <person name="Pollak B."/>
            <person name="Reinders A."/>
            <person name="Rovekamp M."/>
            <person name="Sano R."/>
            <person name="Sawa S."/>
            <person name="Schmid M.W."/>
            <person name="Shirakawa M."/>
            <person name="Solano R."/>
            <person name="Spunde A."/>
            <person name="Suetsugu N."/>
            <person name="Sugano S."/>
            <person name="Sugiyama A."/>
            <person name="Sun R."/>
            <person name="Suzuki Y."/>
            <person name="Takenaka M."/>
            <person name="Takezawa D."/>
            <person name="Tomogane H."/>
            <person name="Tsuzuki M."/>
            <person name="Ueda T."/>
            <person name="Umeda M."/>
            <person name="Ward J.M."/>
            <person name="Watanabe Y."/>
            <person name="Yazaki K."/>
            <person name="Yokoyama R."/>
            <person name="Yoshitake Y."/>
            <person name="Yotsui I."/>
            <person name="Zachgo S."/>
            <person name="Schmutz J."/>
        </authorList>
    </citation>
    <scope>NUCLEOTIDE SEQUENCE [LARGE SCALE GENOMIC DNA]</scope>
    <source>
        <strain evidence="2">Tak-1</strain>
    </source>
</reference>
<accession>A0A2R6WQZ6</accession>
<gene>
    <name evidence="1" type="ORF">MARPO_0065s0054</name>
</gene>
<keyword evidence="2" id="KW-1185">Reference proteome</keyword>
<protein>
    <submittedName>
        <fullName evidence="1">Uncharacterized protein</fullName>
    </submittedName>
</protein>
<sequence>MNRFPPTATALPSSLPPSSWLYMEPHEVAADDQTRLALSADADCSLEWARREWMNKIPFRDPITVEADMDGKGILVIRSAKACRSRSPIFSQSAVNWTDCCAGSWSLVLLIGTPSSA</sequence>
<dbReference type="EMBL" id="KZ772737">
    <property type="protein sequence ID" value="PTQ36244.1"/>
    <property type="molecule type" value="Genomic_DNA"/>
</dbReference>
<name>A0A2R6WQZ6_MARPO</name>
<proteinExistence type="predicted"/>
<dbReference type="AlphaFoldDB" id="A0A2R6WQZ6"/>
<dbReference type="Gramene" id="Mp1g23240.1">
    <property type="protein sequence ID" value="Mp1g23240.1.cds1"/>
    <property type="gene ID" value="Mp1g23240"/>
</dbReference>
<dbReference type="Proteomes" id="UP000244005">
    <property type="component" value="Unassembled WGS sequence"/>
</dbReference>
<evidence type="ECO:0000313" key="1">
    <source>
        <dbReference type="EMBL" id="PTQ36244.1"/>
    </source>
</evidence>
<organism evidence="1 2">
    <name type="scientific">Marchantia polymorpha</name>
    <name type="common">Common liverwort</name>
    <name type="synonym">Marchantia aquatica</name>
    <dbReference type="NCBI Taxonomy" id="3197"/>
    <lineage>
        <taxon>Eukaryota</taxon>
        <taxon>Viridiplantae</taxon>
        <taxon>Streptophyta</taxon>
        <taxon>Embryophyta</taxon>
        <taxon>Marchantiophyta</taxon>
        <taxon>Marchantiopsida</taxon>
        <taxon>Marchantiidae</taxon>
        <taxon>Marchantiales</taxon>
        <taxon>Marchantiaceae</taxon>
        <taxon>Marchantia</taxon>
    </lineage>
</organism>